<dbReference type="EMBL" id="LAZR01069829">
    <property type="protein sequence ID" value="KKK46944.1"/>
    <property type="molecule type" value="Genomic_DNA"/>
</dbReference>
<feature type="non-terminal residue" evidence="1">
    <location>
        <position position="1"/>
    </location>
</feature>
<evidence type="ECO:0000313" key="1">
    <source>
        <dbReference type="EMBL" id="KKK46944.1"/>
    </source>
</evidence>
<reference evidence="1" key="1">
    <citation type="journal article" date="2015" name="Nature">
        <title>Complex archaea that bridge the gap between prokaryotes and eukaryotes.</title>
        <authorList>
            <person name="Spang A."/>
            <person name="Saw J.H."/>
            <person name="Jorgensen S.L."/>
            <person name="Zaremba-Niedzwiedzka K."/>
            <person name="Martijn J."/>
            <person name="Lind A.E."/>
            <person name="van Eijk R."/>
            <person name="Schleper C."/>
            <person name="Guy L."/>
            <person name="Ettema T.J."/>
        </authorList>
    </citation>
    <scope>NUCLEOTIDE SEQUENCE</scope>
</reference>
<protein>
    <submittedName>
        <fullName evidence="1">Uncharacterized protein</fullName>
    </submittedName>
</protein>
<proteinExistence type="predicted"/>
<gene>
    <name evidence="1" type="ORF">LCGC14_3160210</name>
</gene>
<organism evidence="1">
    <name type="scientific">marine sediment metagenome</name>
    <dbReference type="NCBI Taxonomy" id="412755"/>
    <lineage>
        <taxon>unclassified sequences</taxon>
        <taxon>metagenomes</taxon>
        <taxon>ecological metagenomes</taxon>
    </lineage>
</organism>
<accession>A0A0F8XY96</accession>
<dbReference type="AlphaFoldDB" id="A0A0F8XY96"/>
<name>A0A0F8XY96_9ZZZZ</name>
<comment type="caution">
    <text evidence="1">The sequence shown here is derived from an EMBL/GenBank/DDBJ whole genome shotgun (WGS) entry which is preliminary data.</text>
</comment>
<sequence>FIVATGAGAFQYEAATVVRTSLGLGTGDSPTFVNGTFTGGMVINRTSVTSSPYNVLVTDFHISITTASVAITLNLPAIVDGTIYHFKDQDENAA</sequence>